<evidence type="ECO:0000313" key="3">
    <source>
        <dbReference type="Proteomes" id="UP000828390"/>
    </source>
</evidence>
<keyword evidence="3" id="KW-1185">Reference proteome</keyword>
<dbReference type="EMBL" id="JAIWYP010000006">
    <property type="protein sequence ID" value="KAH3804562.1"/>
    <property type="molecule type" value="Genomic_DNA"/>
</dbReference>
<gene>
    <name evidence="2" type="ORF">DPMN_132849</name>
</gene>
<evidence type="ECO:0000256" key="1">
    <source>
        <dbReference type="SAM" id="MobiDB-lite"/>
    </source>
</evidence>
<sequence>MEVGKSRRRGKESDSELLCPEDPSTVPLSYGAGIVSSCCGGRQEVEGMLGVVDSQMVSIVKAQSNKPEWQNTKNYTAWLKDAARSLEMCQLVDRGWISSNIWRLPELPLSKEQDYHSKKGRSDNLIQNWIRLVAGSWGGRSPGL</sequence>
<reference evidence="2" key="1">
    <citation type="journal article" date="2019" name="bioRxiv">
        <title>The Genome of the Zebra Mussel, Dreissena polymorpha: A Resource for Invasive Species Research.</title>
        <authorList>
            <person name="McCartney M.A."/>
            <person name="Auch B."/>
            <person name="Kono T."/>
            <person name="Mallez S."/>
            <person name="Zhang Y."/>
            <person name="Obille A."/>
            <person name="Becker A."/>
            <person name="Abrahante J.E."/>
            <person name="Garbe J."/>
            <person name="Badalamenti J.P."/>
            <person name="Herman A."/>
            <person name="Mangelson H."/>
            <person name="Liachko I."/>
            <person name="Sullivan S."/>
            <person name="Sone E.D."/>
            <person name="Koren S."/>
            <person name="Silverstein K.A.T."/>
            <person name="Beckman K.B."/>
            <person name="Gohl D.M."/>
        </authorList>
    </citation>
    <scope>NUCLEOTIDE SEQUENCE</scope>
    <source>
        <strain evidence="2">Duluth1</strain>
        <tissue evidence="2">Whole animal</tissue>
    </source>
</reference>
<proteinExistence type="predicted"/>
<name>A0A9D4JE80_DREPO</name>
<feature type="compositionally biased region" description="Basic residues" evidence="1">
    <location>
        <begin position="1"/>
        <end position="10"/>
    </location>
</feature>
<protein>
    <submittedName>
        <fullName evidence="2">Uncharacterized protein</fullName>
    </submittedName>
</protein>
<evidence type="ECO:0000313" key="2">
    <source>
        <dbReference type="EMBL" id="KAH3804562.1"/>
    </source>
</evidence>
<organism evidence="2 3">
    <name type="scientific">Dreissena polymorpha</name>
    <name type="common">Zebra mussel</name>
    <name type="synonym">Mytilus polymorpha</name>
    <dbReference type="NCBI Taxonomy" id="45954"/>
    <lineage>
        <taxon>Eukaryota</taxon>
        <taxon>Metazoa</taxon>
        <taxon>Spiralia</taxon>
        <taxon>Lophotrochozoa</taxon>
        <taxon>Mollusca</taxon>
        <taxon>Bivalvia</taxon>
        <taxon>Autobranchia</taxon>
        <taxon>Heteroconchia</taxon>
        <taxon>Euheterodonta</taxon>
        <taxon>Imparidentia</taxon>
        <taxon>Neoheterodontei</taxon>
        <taxon>Myida</taxon>
        <taxon>Dreissenoidea</taxon>
        <taxon>Dreissenidae</taxon>
        <taxon>Dreissena</taxon>
    </lineage>
</organism>
<feature type="region of interest" description="Disordered" evidence="1">
    <location>
        <begin position="1"/>
        <end position="20"/>
    </location>
</feature>
<reference evidence="2" key="2">
    <citation type="submission" date="2020-11" db="EMBL/GenBank/DDBJ databases">
        <authorList>
            <person name="McCartney M.A."/>
            <person name="Auch B."/>
            <person name="Kono T."/>
            <person name="Mallez S."/>
            <person name="Becker A."/>
            <person name="Gohl D.M."/>
            <person name="Silverstein K.A.T."/>
            <person name="Koren S."/>
            <person name="Bechman K.B."/>
            <person name="Herman A."/>
            <person name="Abrahante J.E."/>
            <person name="Garbe J."/>
        </authorList>
    </citation>
    <scope>NUCLEOTIDE SEQUENCE</scope>
    <source>
        <strain evidence="2">Duluth1</strain>
        <tissue evidence="2">Whole animal</tissue>
    </source>
</reference>
<accession>A0A9D4JE80</accession>
<dbReference type="AlphaFoldDB" id="A0A9D4JE80"/>
<dbReference type="Proteomes" id="UP000828390">
    <property type="component" value="Unassembled WGS sequence"/>
</dbReference>
<comment type="caution">
    <text evidence="2">The sequence shown here is derived from an EMBL/GenBank/DDBJ whole genome shotgun (WGS) entry which is preliminary data.</text>
</comment>